<sequence length="68" mass="8145">MGLDDILKQIENLDTSEKYIILDRLLSELYPIDKDIEQEWIKLSEKRYKEFVSGNLQTISWEKIKSQL</sequence>
<accession>A0A4Q0YF29</accession>
<name>A0A4Q0YF29_9BACT</name>
<dbReference type="Pfam" id="PF09720">
    <property type="entry name" value="Unstab_antitox"/>
    <property type="match status" value="1"/>
</dbReference>
<evidence type="ECO:0000313" key="2">
    <source>
        <dbReference type="Proteomes" id="UP000290172"/>
    </source>
</evidence>
<dbReference type="EMBL" id="PDKJ01000003">
    <property type="protein sequence ID" value="RXJ69176.1"/>
    <property type="molecule type" value="Genomic_DNA"/>
</dbReference>
<reference evidence="1 2" key="1">
    <citation type="submission" date="2017-10" db="EMBL/GenBank/DDBJ databases">
        <title>Genomics of the genus Arcobacter.</title>
        <authorList>
            <person name="Perez-Cataluna A."/>
            <person name="Figueras M.J."/>
        </authorList>
    </citation>
    <scope>NUCLEOTIDE SEQUENCE [LARGE SCALE GENOMIC DNA]</scope>
    <source>
        <strain evidence="1 2">CECT 8993</strain>
    </source>
</reference>
<gene>
    <name evidence="1" type="ORF">CRV08_03990</name>
</gene>
<dbReference type="RefSeq" id="WP_128979309.1">
    <property type="nucleotide sequence ID" value="NZ_PDKJ01000003.1"/>
</dbReference>
<organism evidence="1 2">
    <name type="scientific">Halarcobacter ebronensis</name>
    <dbReference type="NCBI Taxonomy" id="1462615"/>
    <lineage>
        <taxon>Bacteria</taxon>
        <taxon>Pseudomonadati</taxon>
        <taxon>Campylobacterota</taxon>
        <taxon>Epsilonproteobacteria</taxon>
        <taxon>Campylobacterales</taxon>
        <taxon>Arcobacteraceae</taxon>
        <taxon>Halarcobacter</taxon>
    </lineage>
</organism>
<evidence type="ECO:0000313" key="1">
    <source>
        <dbReference type="EMBL" id="RXJ69176.1"/>
    </source>
</evidence>
<protein>
    <submittedName>
        <fullName evidence="1">Addiction module antitoxin RelB</fullName>
    </submittedName>
</protein>
<dbReference type="Proteomes" id="UP000290172">
    <property type="component" value="Unassembled WGS sequence"/>
</dbReference>
<dbReference type="AlphaFoldDB" id="A0A4Q0YF29"/>
<comment type="caution">
    <text evidence="1">The sequence shown here is derived from an EMBL/GenBank/DDBJ whole genome shotgun (WGS) entry which is preliminary data.</text>
</comment>
<proteinExistence type="predicted"/>
<dbReference type="InterPro" id="IPR013406">
    <property type="entry name" value="CHP02574_addiction_mod"/>
</dbReference>